<dbReference type="InterPro" id="IPR015001">
    <property type="entry name" value="DUF1850"/>
</dbReference>
<dbReference type="KEGG" id="dbc:MFMK1_002626"/>
<evidence type="ECO:0000313" key="2">
    <source>
        <dbReference type="Proteomes" id="UP001329915"/>
    </source>
</evidence>
<accession>A0AAU0UR00</accession>
<proteinExistence type="predicted"/>
<organism evidence="1 2">
    <name type="scientific">Metallumcola ferriviriculae</name>
    <dbReference type="NCBI Taxonomy" id="3039180"/>
    <lineage>
        <taxon>Bacteria</taxon>
        <taxon>Bacillati</taxon>
        <taxon>Bacillota</taxon>
        <taxon>Clostridia</taxon>
        <taxon>Neomoorellales</taxon>
        <taxon>Desulfitibacteraceae</taxon>
        <taxon>Metallumcola</taxon>
    </lineage>
</organism>
<dbReference type="Proteomes" id="UP001329915">
    <property type="component" value="Chromosome"/>
</dbReference>
<name>A0AAU0UR00_9FIRM</name>
<dbReference type="Pfam" id="PF08905">
    <property type="entry name" value="DUF1850"/>
    <property type="match status" value="1"/>
</dbReference>
<reference evidence="1 2" key="1">
    <citation type="submission" date="2023-04" db="EMBL/GenBank/DDBJ databases">
        <authorList>
            <person name="Hsu D."/>
        </authorList>
    </citation>
    <scope>NUCLEOTIDE SEQUENCE [LARGE SCALE GENOMIC DNA]</scope>
    <source>
        <strain evidence="1 2">MK1</strain>
    </source>
</reference>
<dbReference type="RefSeq" id="WP_366922184.1">
    <property type="nucleotide sequence ID" value="NZ_CP121694.1"/>
</dbReference>
<evidence type="ECO:0000313" key="1">
    <source>
        <dbReference type="EMBL" id="WRO22787.1"/>
    </source>
</evidence>
<protein>
    <submittedName>
        <fullName evidence="1">DUF1850 domain-containing protein</fullName>
    </submittedName>
</protein>
<sequence length="178" mass="20170">MRNKSIVVAVVMLALWFIPLVPILAIKDQDTGKILTAVFTQNNTFSLEWIHSVELEPWQETYRLADGKIKLTETRFKAFGAGSPVNEGDEIFFKDGWIVIRGINRELDFLPLTISPRSGHRLDTGRKVLLLQDVAPGDRNLIIEQVKVNLPRAVYYRIFIAGVTYWCQAPMPVSGTNK</sequence>
<dbReference type="EMBL" id="CP121694">
    <property type="protein sequence ID" value="WRO22787.1"/>
    <property type="molecule type" value="Genomic_DNA"/>
</dbReference>
<dbReference type="AlphaFoldDB" id="A0AAU0UR00"/>
<gene>
    <name evidence="1" type="ORF">MFMK1_002626</name>
</gene>
<keyword evidence="2" id="KW-1185">Reference proteome</keyword>